<dbReference type="AlphaFoldDB" id="A0A165IHY7"/>
<organism evidence="2 3">
    <name type="scientific">Laetiporus sulphureus 93-53</name>
    <dbReference type="NCBI Taxonomy" id="1314785"/>
    <lineage>
        <taxon>Eukaryota</taxon>
        <taxon>Fungi</taxon>
        <taxon>Dikarya</taxon>
        <taxon>Basidiomycota</taxon>
        <taxon>Agaricomycotina</taxon>
        <taxon>Agaricomycetes</taxon>
        <taxon>Polyporales</taxon>
        <taxon>Laetiporus</taxon>
    </lineage>
</organism>
<dbReference type="EMBL" id="KV427605">
    <property type="protein sequence ID" value="KZT13099.1"/>
    <property type="molecule type" value="Genomic_DNA"/>
</dbReference>
<feature type="region of interest" description="Disordered" evidence="1">
    <location>
        <begin position="1"/>
        <end position="58"/>
    </location>
</feature>
<dbReference type="InParanoid" id="A0A165IHY7"/>
<reference evidence="2 3" key="1">
    <citation type="journal article" date="2016" name="Mol. Biol. Evol.">
        <title>Comparative Genomics of Early-Diverging Mushroom-Forming Fungi Provides Insights into the Origins of Lignocellulose Decay Capabilities.</title>
        <authorList>
            <person name="Nagy L.G."/>
            <person name="Riley R."/>
            <person name="Tritt A."/>
            <person name="Adam C."/>
            <person name="Daum C."/>
            <person name="Floudas D."/>
            <person name="Sun H."/>
            <person name="Yadav J.S."/>
            <person name="Pangilinan J."/>
            <person name="Larsson K.H."/>
            <person name="Matsuura K."/>
            <person name="Barry K."/>
            <person name="Labutti K."/>
            <person name="Kuo R."/>
            <person name="Ohm R.A."/>
            <person name="Bhattacharya S.S."/>
            <person name="Shirouzu T."/>
            <person name="Yoshinaga Y."/>
            <person name="Martin F.M."/>
            <person name="Grigoriev I.V."/>
            <person name="Hibbett D.S."/>
        </authorList>
    </citation>
    <scope>NUCLEOTIDE SEQUENCE [LARGE SCALE GENOMIC DNA]</scope>
    <source>
        <strain evidence="2 3">93-53</strain>
    </source>
</reference>
<accession>A0A165IHY7</accession>
<keyword evidence="3" id="KW-1185">Reference proteome</keyword>
<dbReference type="Proteomes" id="UP000076871">
    <property type="component" value="Unassembled WGS sequence"/>
</dbReference>
<evidence type="ECO:0000256" key="1">
    <source>
        <dbReference type="SAM" id="MobiDB-lite"/>
    </source>
</evidence>
<proteinExistence type="predicted"/>
<dbReference type="GeneID" id="63828875"/>
<dbReference type="RefSeq" id="XP_040770609.1">
    <property type="nucleotide sequence ID" value="XM_040911847.1"/>
</dbReference>
<gene>
    <name evidence="2" type="ORF">LAESUDRAFT_754110</name>
</gene>
<sequence length="58" mass="6298">MSFGIDVLSNAEQPSESDRSHPTTNGVVTAGDAQQDVNEEEVMDDVEEEIQSDGEDDE</sequence>
<feature type="compositionally biased region" description="Acidic residues" evidence="1">
    <location>
        <begin position="37"/>
        <end position="58"/>
    </location>
</feature>
<evidence type="ECO:0000313" key="3">
    <source>
        <dbReference type="Proteomes" id="UP000076871"/>
    </source>
</evidence>
<evidence type="ECO:0000313" key="2">
    <source>
        <dbReference type="EMBL" id="KZT13099.1"/>
    </source>
</evidence>
<name>A0A165IHY7_9APHY</name>
<protein>
    <submittedName>
        <fullName evidence="2">Uncharacterized protein</fullName>
    </submittedName>
</protein>